<keyword evidence="4 14" id="KW-1134">Transmembrane beta strand</keyword>
<keyword evidence="9" id="KW-0406">Ion transport</keyword>
<dbReference type="PROSITE" id="PS52016">
    <property type="entry name" value="TONB_DEPENDENT_REC_3"/>
    <property type="match status" value="1"/>
</dbReference>
<dbReference type="CDD" id="cd01347">
    <property type="entry name" value="ligand_gated_channel"/>
    <property type="match status" value="1"/>
</dbReference>
<dbReference type="InterPro" id="IPR000531">
    <property type="entry name" value="Beta-barrel_TonB"/>
</dbReference>
<dbReference type="Gene3D" id="2.170.130.10">
    <property type="entry name" value="TonB-dependent receptor, plug domain"/>
    <property type="match status" value="1"/>
</dbReference>
<accession>A0A7K1U2A0</accession>
<evidence type="ECO:0000256" key="3">
    <source>
        <dbReference type="ARBA" id="ARBA00022448"/>
    </source>
</evidence>
<dbReference type="RefSeq" id="WP_157305908.1">
    <property type="nucleotide sequence ID" value="NZ_WRXN01000003.1"/>
</dbReference>
<evidence type="ECO:0000256" key="10">
    <source>
        <dbReference type="ARBA" id="ARBA00023077"/>
    </source>
</evidence>
<evidence type="ECO:0000256" key="14">
    <source>
        <dbReference type="PROSITE-ProRule" id="PRU01360"/>
    </source>
</evidence>
<dbReference type="InterPro" id="IPR036942">
    <property type="entry name" value="Beta-barrel_TonB_sf"/>
</dbReference>
<comment type="caution">
    <text evidence="19">The sequence shown here is derived from an EMBL/GenBank/DDBJ whole genome shotgun (WGS) entry which is preliminary data.</text>
</comment>
<dbReference type="InterPro" id="IPR039426">
    <property type="entry name" value="TonB-dep_rcpt-like"/>
</dbReference>
<dbReference type="Pfam" id="PF00593">
    <property type="entry name" value="TonB_dep_Rec_b-barrel"/>
    <property type="match status" value="1"/>
</dbReference>
<sequence length="787" mass="87310">MLFFSQLIALLFCSVMLFAADEKGLGHIKGIITTNDGKPASGVSVQLKGLKKQAITEENGTFHFRNIKPGTYELEATYVGYEKQVQSITVTEDKTLEVSIQLSVSSMGLNEVNITSKKNNYTQTDVSNSLRLGEPILSTPQNIQIVTGKVMADQQITSLSDGVIRNVSGATRLEHWGDIYTRINMRGSRAANFRNGMNITSTWGPLTEDMGVVDHVEFVKGPAGFMMSNGEPSGIVNIVTKKPTGITKGEASFMLGSYDLYRAAVDLDGKLDQSGKVLYRLNMMGQTKNSFRDYEFNDRISIAPVITYKLDENTTLTTEYTYQHVKMSNVGSYYVFSTDGYATLPRNFTLAEPGIDPTNINDHSILVNLQHRFNPNWKLTAQAAYFNYAQEGSSMWPDSVGKTGVVRRVSIWDASNESKFGQVFVNGEEQTGFIHHRVLAGLDLGNKKYMADWGQSHALDLPTEGGIFSLVNPVYGRPANGLPVWDRSKSLRVRAGSNVLSQSYTGLYLQDELGFLDDMIRLTLAGRYTYVKESSYGSGTEDKRFTPRVGLSVSVDPGTSFYALYDQSFVPQTGLLRSGEKVKPVTGNNMEVGVKKDLFNSRWSSTVSVYRILKNNELSADPSDPTGTYYLQLGQTKTEGVEFDARGEIVNGLNLVVNYAYTDSRISKSGTNGKKGDKVTGYATHVANGWLTYRLRQGVLKGLGISGGFSFQGDRSTWSWAAANQKDLPDYFRLDGGLSWEKDRITINANMFNLLDKYLYSGAAYGTYYYWQAEPGRNLKFSLAYKF</sequence>
<evidence type="ECO:0000256" key="12">
    <source>
        <dbReference type="ARBA" id="ARBA00023170"/>
    </source>
</evidence>
<evidence type="ECO:0000256" key="2">
    <source>
        <dbReference type="ARBA" id="ARBA00009810"/>
    </source>
</evidence>
<keyword evidence="6 14" id="KW-0812">Transmembrane</keyword>
<dbReference type="InterPro" id="IPR037066">
    <property type="entry name" value="Plug_dom_sf"/>
</dbReference>
<dbReference type="SUPFAM" id="SSF49464">
    <property type="entry name" value="Carboxypeptidase regulatory domain-like"/>
    <property type="match status" value="1"/>
</dbReference>
<evidence type="ECO:0000256" key="16">
    <source>
        <dbReference type="SAM" id="SignalP"/>
    </source>
</evidence>
<keyword evidence="13 14" id="KW-0998">Cell outer membrane</keyword>
<evidence type="ECO:0000256" key="4">
    <source>
        <dbReference type="ARBA" id="ARBA00022452"/>
    </source>
</evidence>
<feature type="chain" id="PRO_5029891097" evidence="16">
    <location>
        <begin position="20"/>
        <end position="787"/>
    </location>
</feature>
<dbReference type="Gene3D" id="2.40.170.20">
    <property type="entry name" value="TonB-dependent receptor, beta-barrel domain"/>
    <property type="match status" value="1"/>
</dbReference>
<feature type="domain" description="TonB-dependent receptor plug" evidence="18">
    <location>
        <begin position="137"/>
        <end position="235"/>
    </location>
</feature>
<evidence type="ECO:0000313" key="20">
    <source>
        <dbReference type="Proteomes" id="UP000461730"/>
    </source>
</evidence>
<keyword evidence="10 15" id="KW-0798">TonB box</keyword>
<protein>
    <submittedName>
        <fullName evidence="19">TonB-dependent siderophore receptor</fullName>
    </submittedName>
</protein>
<evidence type="ECO:0000313" key="19">
    <source>
        <dbReference type="EMBL" id="MVT08487.1"/>
    </source>
</evidence>
<dbReference type="GO" id="GO:0009279">
    <property type="term" value="C:cell outer membrane"/>
    <property type="evidence" value="ECO:0007669"/>
    <property type="project" value="UniProtKB-SubCell"/>
</dbReference>
<keyword evidence="12 19" id="KW-0675">Receptor</keyword>
<dbReference type="PANTHER" id="PTHR32552">
    <property type="entry name" value="FERRICHROME IRON RECEPTOR-RELATED"/>
    <property type="match status" value="1"/>
</dbReference>
<evidence type="ECO:0000259" key="17">
    <source>
        <dbReference type="Pfam" id="PF00593"/>
    </source>
</evidence>
<dbReference type="EMBL" id="WRXN01000003">
    <property type="protein sequence ID" value="MVT08487.1"/>
    <property type="molecule type" value="Genomic_DNA"/>
</dbReference>
<dbReference type="AlphaFoldDB" id="A0A7K1U2A0"/>
<evidence type="ECO:0000256" key="11">
    <source>
        <dbReference type="ARBA" id="ARBA00023136"/>
    </source>
</evidence>
<evidence type="ECO:0000256" key="15">
    <source>
        <dbReference type="RuleBase" id="RU003357"/>
    </source>
</evidence>
<keyword evidence="8" id="KW-0408">Iron</keyword>
<evidence type="ECO:0000256" key="7">
    <source>
        <dbReference type="ARBA" id="ARBA00022729"/>
    </source>
</evidence>
<dbReference type="NCBIfam" id="TIGR01783">
    <property type="entry name" value="TonB-siderophor"/>
    <property type="match status" value="1"/>
</dbReference>
<comment type="subcellular location">
    <subcellularLocation>
        <location evidence="1 14">Cell outer membrane</location>
        <topology evidence="1 14">Multi-pass membrane protein</topology>
    </subcellularLocation>
</comment>
<keyword evidence="3 14" id="KW-0813">Transport</keyword>
<dbReference type="GO" id="GO:0015344">
    <property type="term" value="F:siderophore uptake transmembrane transporter activity"/>
    <property type="evidence" value="ECO:0007669"/>
    <property type="project" value="TreeGrafter"/>
</dbReference>
<proteinExistence type="inferred from homology"/>
<name>A0A7K1U2A0_9BACT</name>
<dbReference type="PROSITE" id="PS01156">
    <property type="entry name" value="TONB_DEPENDENT_REC_2"/>
    <property type="match status" value="1"/>
</dbReference>
<evidence type="ECO:0000256" key="9">
    <source>
        <dbReference type="ARBA" id="ARBA00023065"/>
    </source>
</evidence>
<evidence type="ECO:0000259" key="18">
    <source>
        <dbReference type="Pfam" id="PF07715"/>
    </source>
</evidence>
<dbReference type="PANTHER" id="PTHR32552:SF68">
    <property type="entry name" value="FERRICHROME OUTER MEMBRANE TRANSPORTER_PHAGE RECEPTOR"/>
    <property type="match status" value="1"/>
</dbReference>
<evidence type="ECO:0000256" key="5">
    <source>
        <dbReference type="ARBA" id="ARBA00022496"/>
    </source>
</evidence>
<keyword evidence="11 14" id="KW-0472">Membrane</keyword>
<keyword evidence="20" id="KW-1185">Reference proteome</keyword>
<evidence type="ECO:0000256" key="6">
    <source>
        <dbReference type="ARBA" id="ARBA00022692"/>
    </source>
</evidence>
<reference evidence="19 20" key="1">
    <citation type="submission" date="2019-12" db="EMBL/GenBank/DDBJ databases">
        <title>Chitinophaga sp. strain ysch24 (GDMCC 1.1355), whole genome shotgun sequence.</title>
        <authorList>
            <person name="Zhang X."/>
        </authorList>
    </citation>
    <scope>NUCLEOTIDE SEQUENCE [LARGE SCALE GENOMIC DNA]</scope>
    <source>
        <strain evidence="20">ysch24</strain>
    </source>
</reference>
<gene>
    <name evidence="19" type="ORF">GO493_09475</name>
</gene>
<dbReference type="Pfam" id="PF07715">
    <property type="entry name" value="Plug"/>
    <property type="match status" value="1"/>
</dbReference>
<comment type="similarity">
    <text evidence="2 14 15">Belongs to the TonB-dependent receptor family.</text>
</comment>
<feature type="signal peptide" evidence="16">
    <location>
        <begin position="1"/>
        <end position="19"/>
    </location>
</feature>
<dbReference type="InterPro" id="IPR008969">
    <property type="entry name" value="CarboxyPept-like_regulatory"/>
</dbReference>
<dbReference type="GO" id="GO:0038023">
    <property type="term" value="F:signaling receptor activity"/>
    <property type="evidence" value="ECO:0007669"/>
    <property type="project" value="InterPro"/>
</dbReference>
<evidence type="ECO:0000256" key="8">
    <source>
        <dbReference type="ARBA" id="ARBA00023004"/>
    </source>
</evidence>
<dbReference type="GO" id="GO:0015891">
    <property type="term" value="P:siderophore transport"/>
    <property type="evidence" value="ECO:0007669"/>
    <property type="project" value="InterPro"/>
</dbReference>
<keyword evidence="5" id="KW-0410">Iron transport</keyword>
<evidence type="ECO:0000256" key="1">
    <source>
        <dbReference type="ARBA" id="ARBA00004571"/>
    </source>
</evidence>
<dbReference type="InterPro" id="IPR010917">
    <property type="entry name" value="TonB_rcpt_CS"/>
</dbReference>
<dbReference type="Pfam" id="PF13715">
    <property type="entry name" value="CarbopepD_reg_2"/>
    <property type="match status" value="1"/>
</dbReference>
<dbReference type="Proteomes" id="UP000461730">
    <property type="component" value="Unassembled WGS sequence"/>
</dbReference>
<evidence type="ECO:0000256" key="13">
    <source>
        <dbReference type="ARBA" id="ARBA00023237"/>
    </source>
</evidence>
<organism evidence="19 20">
    <name type="scientific">Chitinophaga tropicalis</name>
    <dbReference type="NCBI Taxonomy" id="2683588"/>
    <lineage>
        <taxon>Bacteria</taxon>
        <taxon>Pseudomonadati</taxon>
        <taxon>Bacteroidota</taxon>
        <taxon>Chitinophagia</taxon>
        <taxon>Chitinophagales</taxon>
        <taxon>Chitinophagaceae</taxon>
        <taxon>Chitinophaga</taxon>
    </lineage>
</organism>
<keyword evidence="7 16" id="KW-0732">Signal</keyword>
<dbReference type="SUPFAM" id="SSF56935">
    <property type="entry name" value="Porins"/>
    <property type="match status" value="1"/>
</dbReference>
<dbReference type="InterPro" id="IPR010105">
    <property type="entry name" value="TonB_sidphr_rcpt"/>
</dbReference>
<dbReference type="Gene3D" id="2.60.40.1120">
    <property type="entry name" value="Carboxypeptidase-like, regulatory domain"/>
    <property type="match status" value="1"/>
</dbReference>
<dbReference type="InterPro" id="IPR012910">
    <property type="entry name" value="Plug_dom"/>
</dbReference>
<feature type="domain" description="TonB-dependent receptor-like beta-barrel" evidence="17">
    <location>
        <begin position="310"/>
        <end position="754"/>
    </location>
</feature>